<dbReference type="PANTHER" id="PTHR15950:SF23">
    <property type="entry name" value="SI:CH73-52F15.5-RELATED"/>
    <property type="match status" value="1"/>
</dbReference>
<keyword evidence="6" id="KW-0732">Signal</keyword>
<name>A0A553RAS3_9TELE</name>
<evidence type="ECO:0000256" key="6">
    <source>
        <dbReference type="SAM" id="SignalP"/>
    </source>
</evidence>
<keyword evidence="2" id="KW-0805">Transcription regulation</keyword>
<organism evidence="7 8">
    <name type="scientific">Danionella cerebrum</name>
    <dbReference type="NCBI Taxonomy" id="2873325"/>
    <lineage>
        <taxon>Eukaryota</taxon>
        <taxon>Metazoa</taxon>
        <taxon>Chordata</taxon>
        <taxon>Craniata</taxon>
        <taxon>Vertebrata</taxon>
        <taxon>Euteleostomi</taxon>
        <taxon>Actinopterygii</taxon>
        <taxon>Neopterygii</taxon>
        <taxon>Teleostei</taxon>
        <taxon>Ostariophysi</taxon>
        <taxon>Cypriniformes</taxon>
        <taxon>Danionidae</taxon>
        <taxon>Danioninae</taxon>
        <taxon>Danionella</taxon>
    </lineage>
</organism>
<evidence type="ECO:0000256" key="1">
    <source>
        <dbReference type="ARBA" id="ARBA00004123"/>
    </source>
</evidence>
<evidence type="ECO:0000256" key="2">
    <source>
        <dbReference type="ARBA" id="ARBA00023015"/>
    </source>
</evidence>
<gene>
    <name evidence="7" type="ORF">DNTS_022835</name>
</gene>
<accession>A0A553RAS3</accession>
<dbReference type="OrthoDB" id="10069705at2759"/>
<keyword evidence="4" id="KW-0539">Nucleus</keyword>
<evidence type="ECO:0000256" key="4">
    <source>
        <dbReference type="ARBA" id="ARBA00023242"/>
    </source>
</evidence>
<comment type="subcellular location">
    <subcellularLocation>
        <location evidence="1">Nucleus</location>
    </subcellularLocation>
</comment>
<dbReference type="PANTHER" id="PTHR15950">
    <property type="entry name" value="TRANSCRIPTION COFACTOR VESTIGIAL-LIKE PROTEIN"/>
    <property type="match status" value="1"/>
</dbReference>
<keyword evidence="3" id="KW-0804">Transcription</keyword>
<protein>
    <recommendedName>
        <fullName evidence="9">Transcription cofactor vestigial-like protein 1</fullName>
    </recommendedName>
</protein>
<evidence type="ECO:0008006" key="9">
    <source>
        <dbReference type="Google" id="ProtNLM"/>
    </source>
</evidence>
<dbReference type="EMBL" id="SRMA01025082">
    <property type="protein sequence ID" value="TRY99288.1"/>
    <property type="molecule type" value="Genomic_DNA"/>
</dbReference>
<feature type="signal peptide" evidence="6">
    <location>
        <begin position="1"/>
        <end position="16"/>
    </location>
</feature>
<dbReference type="InterPro" id="IPR011520">
    <property type="entry name" value="Vg_fam"/>
</dbReference>
<keyword evidence="8" id="KW-1185">Reference proteome</keyword>
<sequence>MTLFILLGCIFLSAHVRKLSDSAQTITFGLFSCDWRLDELWIQSVRMMENRVFERSQEHKESPQVFTYFQGDINTAVDEHFFRALNKATIPKDLSTKAKESNRTLKDTPSSSWAFSGITWSKPTHSSSKLTQLSSIEPQAQSQGVIVNPSGLSSSSLSTASSVWPCPPRQSSSFELPPLVYQQPPAGPESTSSYLNLLQIDRPAGGLMMPPFVKSENRSEWNSGTAFKDVSGSRIGLDSGVSVSEINKDLYWY</sequence>
<comment type="similarity">
    <text evidence="5">Belongs to the vestigial family.</text>
</comment>
<evidence type="ECO:0000256" key="3">
    <source>
        <dbReference type="ARBA" id="ARBA00023163"/>
    </source>
</evidence>
<reference evidence="7 8" key="1">
    <citation type="journal article" date="2019" name="Sci. Data">
        <title>Hybrid genome assembly and annotation of Danionella translucida.</title>
        <authorList>
            <person name="Kadobianskyi M."/>
            <person name="Schulze L."/>
            <person name="Schuelke M."/>
            <person name="Judkewitz B."/>
        </authorList>
    </citation>
    <scope>NUCLEOTIDE SEQUENCE [LARGE SCALE GENOMIC DNA]</scope>
    <source>
        <strain evidence="7 8">Bolton</strain>
    </source>
</reference>
<dbReference type="AlphaFoldDB" id="A0A553RAS3"/>
<proteinExistence type="inferred from homology"/>
<evidence type="ECO:0000313" key="7">
    <source>
        <dbReference type="EMBL" id="TRY99288.1"/>
    </source>
</evidence>
<dbReference type="GO" id="GO:0006355">
    <property type="term" value="P:regulation of DNA-templated transcription"/>
    <property type="evidence" value="ECO:0007669"/>
    <property type="project" value="InterPro"/>
</dbReference>
<dbReference type="STRING" id="623744.A0A553RAS3"/>
<dbReference type="GO" id="GO:0005634">
    <property type="term" value="C:nucleus"/>
    <property type="evidence" value="ECO:0007669"/>
    <property type="project" value="UniProtKB-SubCell"/>
</dbReference>
<dbReference type="Proteomes" id="UP000316079">
    <property type="component" value="Unassembled WGS sequence"/>
</dbReference>
<comment type="caution">
    <text evidence="7">The sequence shown here is derived from an EMBL/GenBank/DDBJ whole genome shotgun (WGS) entry which is preliminary data.</text>
</comment>
<evidence type="ECO:0000256" key="5">
    <source>
        <dbReference type="ARBA" id="ARBA00025784"/>
    </source>
</evidence>
<dbReference type="Pfam" id="PF07545">
    <property type="entry name" value="Vg_Tdu"/>
    <property type="match status" value="1"/>
</dbReference>
<evidence type="ECO:0000313" key="8">
    <source>
        <dbReference type="Proteomes" id="UP000316079"/>
    </source>
</evidence>
<feature type="chain" id="PRO_5022168130" description="Transcription cofactor vestigial-like protein 1" evidence="6">
    <location>
        <begin position="17"/>
        <end position="253"/>
    </location>
</feature>